<dbReference type="EC" id="1.2.1.5" evidence="3"/>
<organism evidence="3">
    <name type="scientific">bioreactor metagenome</name>
    <dbReference type="NCBI Taxonomy" id="1076179"/>
    <lineage>
        <taxon>unclassified sequences</taxon>
        <taxon>metagenomes</taxon>
        <taxon>ecological metagenomes</taxon>
    </lineage>
</organism>
<dbReference type="PANTHER" id="PTHR42804:SF1">
    <property type="entry name" value="ALDEHYDE DEHYDROGENASE-RELATED"/>
    <property type="match status" value="1"/>
</dbReference>
<dbReference type="Gene3D" id="3.40.605.10">
    <property type="entry name" value="Aldehyde Dehydrogenase, Chain A, domain 1"/>
    <property type="match status" value="1"/>
</dbReference>
<name>A0A645DTV2_9ZZZZ</name>
<dbReference type="EMBL" id="VSSQ01039797">
    <property type="protein sequence ID" value="MPM92920.1"/>
    <property type="molecule type" value="Genomic_DNA"/>
</dbReference>
<dbReference type="GO" id="GO:0004030">
    <property type="term" value="F:aldehyde dehydrogenase [NAD(P)+] activity"/>
    <property type="evidence" value="ECO:0007669"/>
    <property type="project" value="UniProtKB-EC"/>
</dbReference>
<reference evidence="3" key="1">
    <citation type="submission" date="2019-08" db="EMBL/GenBank/DDBJ databases">
        <authorList>
            <person name="Kucharzyk K."/>
            <person name="Murdoch R.W."/>
            <person name="Higgins S."/>
            <person name="Loffler F."/>
        </authorList>
    </citation>
    <scope>NUCLEOTIDE SEQUENCE</scope>
</reference>
<evidence type="ECO:0000313" key="3">
    <source>
        <dbReference type="EMBL" id="MPM92920.1"/>
    </source>
</evidence>
<evidence type="ECO:0000259" key="2">
    <source>
        <dbReference type="Pfam" id="PF00171"/>
    </source>
</evidence>
<dbReference type="Pfam" id="PF00171">
    <property type="entry name" value="Aldedh"/>
    <property type="match status" value="1"/>
</dbReference>
<dbReference type="SUPFAM" id="SSF53720">
    <property type="entry name" value="ALDH-like"/>
    <property type="match status" value="1"/>
</dbReference>
<dbReference type="InterPro" id="IPR029510">
    <property type="entry name" value="Ald_DH_CS_GLU"/>
</dbReference>
<evidence type="ECO:0000256" key="1">
    <source>
        <dbReference type="ARBA" id="ARBA00023002"/>
    </source>
</evidence>
<dbReference type="PANTHER" id="PTHR42804">
    <property type="entry name" value="ALDEHYDE DEHYDROGENASE"/>
    <property type="match status" value="1"/>
</dbReference>
<dbReference type="InterPro" id="IPR016162">
    <property type="entry name" value="Ald_DH_N"/>
</dbReference>
<proteinExistence type="predicted"/>
<feature type="domain" description="Aldehyde dehydrogenase" evidence="2">
    <location>
        <begin position="3"/>
        <end position="240"/>
    </location>
</feature>
<keyword evidence="1 3" id="KW-0560">Oxidoreductase</keyword>
<dbReference type="AlphaFoldDB" id="A0A645DTV2"/>
<dbReference type="InterPro" id="IPR015590">
    <property type="entry name" value="Aldehyde_DH_dom"/>
</dbReference>
<dbReference type="PROSITE" id="PS00687">
    <property type="entry name" value="ALDEHYDE_DEHYDR_GLU"/>
    <property type="match status" value="1"/>
</dbReference>
<accession>A0A645DTV2</accession>
<comment type="caution">
    <text evidence="3">The sequence shown here is derived from an EMBL/GenBank/DDBJ whole genome shotgun (WGS) entry which is preliminary data.</text>
</comment>
<dbReference type="Gene3D" id="3.40.309.10">
    <property type="entry name" value="Aldehyde Dehydrogenase, Chain A, domain 2"/>
    <property type="match status" value="1"/>
</dbReference>
<protein>
    <submittedName>
        <fullName evidence="3">Aldehyde dehydrogenase, thermostable</fullName>
        <ecNumber evidence="3">1.2.1.5</ecNumber>
    </submittedName>
</protein>
<gene>
    <name evidence="3" type="primary">aldHT_2</name>
    <name evidence="3" type="ORF">SDC9_140056</name>
</gene>
<dbReference type="InterPro" id="IPR016161">
    <property type="entry name" value="Ald_DH/histidinol_DH"/>
</dbReference>
<sequence length="247" mass="27021">MGIYANAAKRNAKVQLEMGGKNAAVVADYSDLAQAAKEIVAAAFTTGGQRCTSVSRVIVCKNQQEALEKELITCVKNLKVGYGLDEKTTLGPMSSKEQFDIVNSYLQLAKNEKMGRILVEGDLPEVKGYYIRPTIITDVAKGSTIAMEEIFGPVLVLIPASDFNEALQIANEVRYGLTSAIFTDNQNYAHRFCMKSQAGMVHMNHGTSSECHVPFGGWKMSGQGAFGISDSSKDFFTVLKSIYRMYK</sequence>
<dbReference type="InterPro" id="IPR016163">
    <property type="entry name" value="Ald_DH_C"/>
</dbReference>